<evidence type="ECO:0000313" key="3">
    <source>
        <dbReference type="Proteomes" id="UP001176941"/>
    </source>
</evidence>
<sequence length="100" mass="10425">MPQHKRSLGMCPLTRRVEERASSARQQGLEPGSRMTSRLSKAKCIRLTSPPSGSPPGSAVMDRGGTRIEGSAWEAGGEGGTRGPGGASLLGAESSSRFQQ</sequence>
<gene>
    <name evidence="2" type="ORF">MRATA1EN1_LOCUS14999</name>
</gene>
<feature type="compositionally biased region" description="Gly residues" evidence="1">
    <location>
        <begin position="76"/>
        <end position="88"/>
    </location>
</feature>
<feature type="region of interest" description="Disordered" evidence="1">
    <location>
        <begin position="1"/>
        <end position="100"/>
    </location>
</feature>
<keyword evidence="3" id="KW-1185">Reference proteome</keyword>
<evidence type="ECO:0000256" key="1">
    <source>
        <dbReference type="SAM" id="MobiDB-lite"/>
    </source>
</evidence>
<protein>
    <submittedName>
        <fullName evidence="2">Uncharacterized protein</fullName>
    </submittedName>
</protein>
<organism evidence="2 3">
    <name type="scientific">Rangifer tarandus platyrhynchus</name>
    <name type="common">Svalbard reindeer</name>
    <dbReference type="NCBI Taxonomy" id="3082113"/>
    <lineage>
        <taxon>Eukaryota</taxon>
        <taxon>Metazoa</taxon>
        <taxon>Chordata</taxon>
        <taxon>Craniata</taxon>
        <taxon>Vertebrata</taxon>
        <taxon>Euteleostomi</taxon>
        <taxon>Mammalia</taxon>
        <taxon>Eutheria</taxon>
        <taxon>Laurasiatheria</taxon>
        <taxon>Artiodactyla</taxon>
        <taxon>Ruminantia</taxon>
        <taxon>Pecora</taxon>
        <taxon>Cervidae</taxon>
        <taxon>Odocoileinae</taxon>
        <taxon>Rangifer</taxon>
    </lineage>
</organism>
<dbReference type="EMBL" id="OX459961">
    <property type="protein sequence ID" value="CAI9166037.1"/>
    <property type="molecule type" value="Genomic_DNA"/>
</dbReference>
<reference evidence="2" key="1">
    <citation type="submission" date="2023-04" db="EMBL/GenBank/DDBJ databases">
        <authorList>
            <consortium name="ELIXIR-Norway"/>
        </authorList>
    </citation>
    <scope>NUCLEOTIDE SEQUENCE [LARGE SCALE GENOMIC DNA]</scope>
</reference>
<feature type="compositionally biased region" description="Low complexity" evidence="1">
    <location>
        <begin position="89"/>
        <end position="100"/>
    </location>
</feature>
<name>A0ABN8YWV1_RANTA</name>
<dbReference type="Proteomes" id="UP001176941">
    <property type="component" value="Chromosome 25"/>
</dbReference>
<accession>A0ABN8YWV1</accession>
<proteinExistence type="predicted"/>
<evidence type="ECO:0000313" key="2">
    <source>
        <dbReference type="EMBL" id="CAI9166037.1"/>
    </source>
</evidence>
<feature type="compositionally biased region" description="Low complexity" evidence="1">
    <location>
        <begin position="49"/>
        <end position="58"/>
    </location>
</feature>